<dbReference type="EMBL" id="AXCR01000008">
    <property type="protein sequence ID" value="KJR84023.1"/>
    <property type="molecule type" value="Genomic_DNA"/>
</dbReference>
<dbReference type="GeneID" id="27662592"/>
<organism evidence="1 2">
    <name type="scientific">Sporothrix schenckii 1099-18</name>
    <dbReference type="NCBI Taxonomy" id="1397361"/>
    <lineage>
        <taxon>Eukaryota</taxon>
        <taxon>Fungi</taxon>
        <taxon>Dikarya</taxon>
        <taxon>Ascomycota</taxon>
        <taxon>Pezizomycotina</taxon>
        <taxon>Sordariomycetes</taxon>
        <taxon>Sordariomycetidae</taxon>
        <taxon>Ophiostomatales</taxon>
        <taxon>Ophiostomataceae</taxon>
        <taxon>Sporothrix</taxon>
    </lineage>
</organism>
<dbReference type="RefSeq" id="XP_016586699.1">
    <property type="nucleotide sequence ID" value="XM_016727315.1"/>
</dbReference>
<sequence>MGHPTRHATKCRRLSLASAKSDTALLGQIDKEATTYVVSVRCAGHVATSNIGQPPKAVRVDTLHHPGMPDGFFTRLRAGMILVPLYAPPMRNAAAGARCMRSPPMARRHEQWPWQHHVMFGMQGCVHGERWWDRLDGNRILVARQTTGL</sequence>
<evidence type="ECO:0000313" key="2">
    <source>
        <dbReference type="Proteomes" id="UP000033710"/>
    </source>
</evidence>
<comment type="caution">
    <text evidence="1">The sequence shown here is derived from an EMBL/GenBank/DDBJ whole genome shotgun (WGS) entry which is preliminary data.</text>
</comment>
<accession>A0A0F2M2T9</accession>
<dbReference type="AlphaFoldDB" id="A0A0F2M2T9"/>
<name>A0A0F2M2T9_SPOSC</name>
<dbReference type="Proteomes" id="UP000033710">
    <property type="component" value="Unassembled WGS sequence"/>
</dbReference>
<protein>
    <submittedName>
        <fullName evidence="1">Uncharacterized protein</fullName>
    </submittedName>
</protein>
<reference evidence="1 2" key="2">
    <citation type="journal article" date="2015" name="Eukaryot. Cell">
        <title>Asexual propagation of a virulent clone complex in a human and feline outbreak of sporotrichosis.</title>
        <authorList>
            <person name="Teixeira Mde M."/>
            <person name="Rodrigues A.M."/>
            <person name="Tsui C.K."/>
            <person name="de Almeida L.G."/>
            <person name="Van Diepeningen A.D."/>
            <person name="van den Ende B.G."/>
            <person name="Fernandes G.F."/>
            <person name="Kano R."/>
            <person name="Hamelin R.C."/>
            <person name="Lopes-Bezerra L.M."/>
            <person name="Vasconcelos A.T."/>
            <person name="de Hoog S."/>
            <person name="de Camargo Z.P."/>
            <person name="Felipe M.S."/>
        </authorList>
    </citation>
    <scope>NUCLEOTIDE SEQUENCE [LARGE SCALE GENOMIC DNA]</scope>
    <source>
        <strain evidence="1 2">1099-18</strain>
    </source>
</reference>
<evidence type="ECO:0000313" key="1">
    <source>
        <dbReference type="EMBL" id="KJR84023.1"/>
    </source>
</evidence>
<dbReference type="VEuPathDB" id="FungiDB:SPSK_00341"/>
<dbReference type="KEGG" id="ssck:SPSK_00341"/>
<gene>
    <name evidence="1" type="ORF">SPSK_00341</name>
</gene>
<proteinExistence type="predicted"/>
<reference evidence="1 2" key="1">
    <citation type="journal article" date="2014" name="BMC Genomics">
        <title>Comparative genomics of the major fungal agents of human and animal Sporotrichosis: Sporothrix schenckii and Sporothrix brasiliensis.</title>
        <authorList>
            <person name="Teixeira M.M."/>
            <person name="de Almeida L.G."/>
            <person name="Kubitschek-Barreira P."/>
            <person name="Alves F.L."/>
            <person name="Kioshima E.S."/>
            <person name="Abadio A.K."/>
            <person name="Fernandes L."/>
            <person name="Derengowski L.S."/>
            <person name="Ferreira K.S."/>
            <person name="Souza R.C."/>
            <person name="Ruiz J.C."/>
            <person name="de Andrade N.C."/>
            <person name="Paes H.C."/>
            <person name="Nicola A.M."/>
            <person name="Albuquerque P."/>
            <person name="Gerber A.L."/>
            <person name="Martins V.P."/>
            <person name="Peconick L.D."/>
            <person name="Neto A.V."/>
            <person name="Chaucanez C.B."/>
            <person name="Silva P.A."/>
            <person name="Cunha O.L."/>
            <person name="de Oliveira F.F."/>
            <person name="dos Santos T.C."/>
            <person name="Barros A.L."/>
            <person name="Soares M.A."/>
            <person name="de Oliveira L.M."/>
            <person name="Marini M.M."/>
            <person name="Villalobos-Duno H."/>
            <person name="Cunha M.M."/>
            <person name="de Hoog S."/>
            <person name="da Silveira J.F."/>
            <person name="Henrissat B."/>
            <person name="Nino-Vega G.A."/>
            <person name="Cisalpino P.S."/>
            <person name="Mora-Montes H.M."/>
            <person name="Almeida S.R."/>
            <person name="Stajich J.E."/>
            <person name="Lopes-Bezerra L.M."/>
            <person name="Vasconcelos A.T."/>
            <person name="Felipe M.S."/>
        </authorList>
    </citation>
    <scope>NUCLEOTIDE SEQUENCE [LARGE SCALE GENOMIC DNA]</scope>
    <source>
        <strain evidence="1 2">1099-18</strain>
    </source>
</reference>